<feature type="domain" description="5'-Nucleotidase C-terminal" evidence="1">
    <location>
        <begin position="79"/>
        <end position="214"/>
    </location>
</feature>
<dbReference type="Proteomes" id="UP001207736">
    <property type="component" value="Unassembled WGS sequence"/>
</dbReference>
<evidence type="ECO:0000313" key="4">
    <source>
        <dbReference type="Proteomes" id="UP001207736"/>
    </source>
</evidence>
<evidence type="ECO:0000313" key="3">
    <source>
        <dbReference type="EMBL" id="GJM53569.1"/>
    </source>
</evidence>
<gene>
    <name evidence="2" type="ORF">RCZ15_15730</name>
    <name evidence="3" type="ORF">RCZ16_18850</name>
</gene>
<evidence type="ECO:0000259" key="1">
    <source>
        <dbReference type="Pfam" id="PF02872"/>
    </source>
</evidence>
<keyword evidence="5" id="KW-1185">Reference proteome</keyword>
<dbReference type="InterPro" id="IPR008334">
    <property type="entry name" value="5'-Nucleotdase_C"/>
</dbReference>
<dbReference type="GO" id="GO:0016787">
    <property type="term" value="F:hydrolase activity"/>
    <property type="evidence" value="ECO:0007669"/>
    <property type="project" value="InterPro"/>
</dbReference>
<sequence length="251" mass="29033">MKRIFFVVFVTISTLISCKSNRYHIQSIEGKQININKKIASDTQFLEYIAPYRTHIEEELNTILTYNPTDLVKDIPQLNTPLSNLMADAAYEQAQPVFLGRTGKNIDFAMFNWGGIRSDLPKGNVTTRSVFNLMPFENRLVIIEMTGEKIMELAHYLIQMKKSHPLSKQIELHFAQDTIISLKINGKDVKKDQHYFVCTSDYLANGGDKMDFFKNPISLLDIDYLFRNALIDYFTKIDTIQVQSDNRFKQL</sequence>
<dbReference type="EMBL" id="BQKB01000042">
    <property type="protein sequence ID" value="GJM53569.1"/>
    <property type="molecule type" value="Genomic_DNA"/>
</dbReference>
<dbReference type="Pfam" id="PF02872">
    <property type="entry name" value="5_nucleotid_C"/>
    <property type="match status" value="1"/>
</dbReference>
<dbReference type="Gene3D" id="3.90.780.10">
    <property type="entry name" value="5'-Nucleotidase, C-terminal domain"/>
    <property type="match status" value="1"/>
</dbReference>
<dbReference type="PRINTS" id="PR01607">
    <property type="entry name" value="APYRASEFAMLY"/>
</dbReference>
<dbReference type="PANTHER" id="PTHR11575:SF24">
    <property type="entry name" value="5'-NUCLEOTIDASE"/>
    <property type="match status" value="1"/>
</dbReference>
<protein>
    <recommendedName>
        <fullName evidence="1">5'-Nucleotidase C-terminal domain-containing protein</fullName>
    </recommendedName>
</protein>
<dbReference type="AlphaFoldDB" id="A0AAV5AXR5"/>
<accession>A0AAV5AXR5</accession>
<dbReference type="PROSITE" id="PS51257">
    <property type="entry name" value="PROKAR_LIPOPROTEIN"/>
    <property type="match status" value="1"/>
</dbReference>
<evidence type="ECO:0000313" key="5">
    <source>
        <dbReference type="Proteomes" id="UP001208692"/>
    </source>
</evidence>
<dbReference type="Proteomes" id="UP001208692">
    <property type="component" value="Unassembled WGS sequence"/>
</dbReference>
<dbReference type="PANTHER" id="PTHR11575">
    <property type="entry name" value="5'-NUCLEOTIDASE-RELATED"/>
    <property type="match status" value="1"/>
</dbReference>
<dbReference type="GO" id="GO:0009166">
    <property type="term" value="P:nucleotide catabolic process"/>
    <property type="evidence" value="ECO:0007669"/>
    <property type="project" value="InterPro"/>
</dbReference>
<dbReference type="RefSeq" id="WP_264845708.1">
    <property type="nucleotide sequence ID" value="NZ_BPMA01000014.1"/>
</dbReference>
<evidence type="ECO:0000313" key="2">
    <source>
        <dbReference type="EMBL" id="GJM50600.1"/>
    </source>
</evidence>
<comment type="caution">
    <text evidence="2">The sequence shown here is derived from an EMBL/GenBank/DDBJ whole genome shotgun (WGS) entry which is preliminary data.</text>
</comment>
<dbReference type="SUPFAM" id="SSF55816">
    <property type="entry name" value="5'-nucleotidase (syn. UDP-sugar hydrolase), C-terminal domain"/>
    <property type="match status" value="1"/>
</dbReference>
<organism evidence="2 4">
    <name type="scientific">Capnocytophaga catalasegens</name>
    <dbReference type="NCBI Taxonomy" id="1004260"/>
    <lineage>
        <taxon>Bacteria</taxon>
        <taxon>Pseudomonadati</taxon>
        <taxon>Bacteroidota</taxon>
        <taxon>Flavobacteriia</taxon>
        <taxon>Flavobacteriales</taxon>
        <taxon>Flavobacteriaceae</taxon>
        <taxon>Capnocytophaga</taxon>
    </lineage>
</organism>
<reference evidence="2 5" key="1">
    <citation type="submission" date="2021-11" db="EMBL/GenBank/DDBJ databases">
        <title>Draft genome sequence of Capnocytophaga sp. strain KC07075 isolated from cat oral cavity.</title>
        <authorList>
            <person name="Suzuki M."/>
            <person name="Imaoka K."/>
            <person name="Kimura M."/>
            <person name="Morikawa S."/>
            <person name="Maeda K."/>
        </authorList>
    </citation>
    <scope>NUCLEOTIDE SEQUENCE</scope>
    <source>
        <strain evidence="2">KC07075</strain>
        <strain evidence="3 5">KC07079</strain>
    </source>
</reference>
<proteinExistence type="predicted"/>
<name>A0AAV5AXR5_9FLAO</name>
<dbReference type="InterPro" id="IPR036907">
    <property type="entry name" value="5'-Nucleotdase_C_sf"/>
</dbReference>
<dbReference type="EMBL" id="BQKA01000030">
    <property type="protein sequence ID" value="GJM50600.1"/>
    <property type="molecule type" value="Genomic_DNA"/>
</dbReference>
<dbReference type="InterPro" id="IPR006179">
    <property type="entry name" value="5_nucleotidase/apyrase"/>
</dbReference>